<comment type="caution">
    <text evidence="1">The sequence shown here is derived from an EMBL/GenBank/DDBJ whole genome shotgun (WGS) entry which is preliminary data.</text>
</comment>
<evidence type="ECO:0008006" key="3">
    <source>
        <dbReference type="Google" id="ProtNLM"/>
    </source>
</evidence>
<gene>
    <name evidence="1" type="ORF">VP01_1652g3</name>
</gene>
<dbReference type="GO" id="GO:0019901">
    <property type="term" value="F:protein kinase binding"/>
    <property type="evidence" value="ECO:0007669"/>
    <property type="project" value="InterPro"/>
</dbReference>
<dbReference type="PANTHER" id="PTHR15615">
    <property type="match status" value="1"/>
</dbReference>
<dbReference type="Gene3D" id="1.10.472.10">
    <property type="entry name" value="Cyclin-like"/>
    <property type="match status" value="1"/>
</dbReference>
<accession>A0A0L6VGI6</accession>
<evidence type="ECO:0000313" key="1">
    <source>
        <dbReference type="EMBL" id="KNZ59848.1"/>
    </source>
</evidence>
<dbReference type="AlphaFoldDB" id="A0A0L6VGI6"/>
<evidence type="ECO:0000313" key="2">
    <source>
        <dbReference type="Proteomes" id="UP000037035"/>
    </source>
</evidence>
<keyword evidence="2" id="KW-1185">Reference proteome</keyword>
<dbReference type="GO" id="GO:0005634">
    <property type="term" value="C:nucleus"/>
    <property type="evidence" value="ECO:0007669"/>
    <property type="project" value="TreeGrafter"/>
</dbReference>
<dbReference type="VEuPathDB" id="FungiDB:VP01_1652g3"/>
<dbReference type="InterPro" id="IPR013922">
    <property type="entry name" value="Cyclin_PHO80-like"/>
</dbReference>
<sequence length="316" mass="35101">MMNTTSPLITRFINTDTPLIIKAIAAYLNHSIHSGDQQPATHKPTNRFQAQSKPAISTGDYLTRLINLSPLSIDGVLLGLVYLQRITHLNLSPEAQSGQDDDDLIPINSLTIHRLILSSMILGTKFISDRPLPRKRLSKVAGVSEIELDHLERELLNRLDFKLCWSNDELVSLTRNILFETQPPPSISLPSLDTTTQVKITPKSVLNRASFSAITPTSSNPDTTPINALLRRHSTTKGLVFVKSQFIDSNLLSEKYGFSTDIHSTQSPNAQMIDNLIDNPLITNNSSPSNKPKSTSKILVTRLEHNQIKICHAQVF</sequence>
<dbReference type="GO" id="GO:0000307">
    <property type="term" value="C:cyclin-dependent protein kinase holoenzyme complex"/>
    <property type="evidence" value="ECO:0007669"/>
    <property type="project" value="TreeGrafter"/>
</dbReference>
<dbReference type="Proteomes" id="UP000037035">
    <property type="component" value="Unassembled WGS sequence"/>
</dbReference>
<dbReference type="STRING" id="27349.A0A0L6VGI6"/>
<organism evidence="1 2">
    <name type="scientific">Puccinia sorghi</name>
    <dbReference type="NCBI Taxonomy" id="27349"/>
    <lineage>
        <taxon>Eukaryota</taxon>
        <taxon>Fungi</taxon>
        <taxon>Dikarya</taxon>
        <taxon>Basidiomycota</taxon>
        <taxon>Pucciniomycotina</taxon>
        <taxon>Pucciniomycetes</taxon>
        <taxon>Pucciniales</taxon>
        <taxon>Pucciniaceae</taxon>
        <taxon>Puccinia</taxon>
    </lineage>
</organism>
<proteinExistence type="predicted"/>
<reference evidence="1 2" key="1">
    <citation type="submission" date="2015-08" db="EMBL/GenBank/DDBJ databases">
        <title>Next Generation Sequencing and Analysis of the Genome of Puccinia sorghi L Schw, the Causal Agent of Maize Common Rust.</title>
        <authorList>
            <person name="Rochi L."/>
            <person name="Burguener G."/>
            <person name="Darino M."/>
            <person name="Turjanski A."/>
            <person name="Kreff E."/>
            <person name="Dieguez M.J."/>
            <person name="Sacco F."/>
        </authorList>
    </citation>
    <scope>NUCLEOTIDE SEQUENCE [LARGE SCALE GENOMIC DNA]</scope>
    <source>
        <strain evidence="1 2">RO10H11247</strain>
    </source>
</reference>
<name>A0A0L6VGI6_9BASI</name>
<dbReference type="PANTHER" id="PTHR15615:SF94">
    <property type="entry name" value="PHO85 CYCLIN-6-RELATED"/>
    <property type="match status" value="1"/>
</dbReference>
<dbReference type="OrthoDB" id="1060854at2759"/>
<protein>
    <recommendedName>
        <fullName evidence="3">Cyclin N-terminal domain-containing protein</fullName>
    </recommendedName>
</protein>
<dbReference type="Pfam" id="PF08613">
    <property type="entry name" value="Cyclin"/>
    <property type="match status" value="1"/>
</dbReference>
<dbReference type="GO" id="GO:0016538">
    <property type="term" value="F:cyclin-dependent protein serine/threonine kinase regulator activity"/>
    <property type="evidence" value="ECO:0007669"/>
    <property type="project" value="TreeGrafter"/>
</dbReference>
<dbReference type="EMBL" id="LAVV01006451">
    <property type="protein sequence ID" value="KNZ59848.1"/>
    <property type="molecule type" value="Genomic_DNA"/>
</dbReference>